<protein>
    <recommendedName>
        <fullName evidence="4">BZIP domain-containing protein</fullName>
    </recommendedName>
</protein>
<sequence length="435" mass="48759">MELASSMHRVLLLDITRVFKYIPSQLLLLLASGSQFADDLRATGDQSTGSPALQTLQPIIRESDLVNWPFRFSNGAPRLLSFCGLFVRAMDNSSGSSNFQHIGRWTALPHRTQLPQMPPSLNHYNLNHEVGSIGNPKPTGGQPTQSISSESVLIEEPPSWFEELLNEPDTPMQRGHRRSASDSLAYLGAEAKASNTNEDHKFINSFAWPSFGSLCNASTSTRPSSFDKNQNRAWESSLNCLNYTSDLPLTRDQPNIINVQVSGSCAPPDQPDGVPPIATKKQDCAEYISHNQEDSSERSDCSSAQPSLSKNDAKRAKQQFAQRSRLRKLQYISELEMSVQVLQAEGCEISAAVEYLDQHNLILGMKNRALQQRLESLSHEYIIKQLEQGMLEREIRRLQILYQQQQHQQQQQFSGHRRAKGRNLDSPLSNTSVKT</sequence>
<accession>A0AA39DA50</accession>
<gene>
    <name evidence="2" type="ORF">PVL29_024698</name>
</gene>
<keyword evidence="3" id="KW-1185">Reference proteome</keyword>
<feature type="compositionally biased region" description="Polar residues" evidence="1">
    <location>
        <begin position="426"/>
        <end position="435"/>
    </location>
</feature>
<feature type="compositionally biased region" description="Polar residues" evidence="1">
    <location>
        <begin position="301"/>
        <end position="310"/>
    </location>
</feature>
<dbReference type="InterPro" id="IPR044759">
    <property type="entry name" value="bZIP_RF2"/>
</dbReference>
<dbReference type="EMBL" id="JARBHA010000018">
    <property type="protein sequence ID" value="KAJ9675865.1"/>
    <property type="molecule type" value="Genomic_DNA"/>
</dbReference>
<reference evidence="2 3" key="1">
    <citation type="journal article" date="2023" name="BMC Biotechnol.">
        <title>Vitis rotundifolia cv Carlos genome sequencing.</title>
        <authorList>
            <person name="Huff M."/>
            <person name="Hulse-Kemp A."/>
            <person name="Scheffler B."/>
            <person name="Youngblood R."/>
            <person name="Simpson S."/>
            <person name="Babiker E."/>
            <person name="Staton M."/>
        </authorList>
    </citation>
    <scope>NUCLEOTIDE SEQUENCE [LARGE SCALE GENOMIC DNA]</scope>
    <source>
        <tissue evidence="2">Leaf</tissue>
    </source>
</reference>
<dbReference type="InterPro" id="IPR046347">
    <property type="entry name" value="bZIP_sf"/>
</dbReference>
<evidence type="ECO:0000256" key="1">
    <source>
        <dbReference type="SAM" id="MobiDB-lite"/>
    </source>
</evidence>
<evidence type="ECO:0000313" key="3">
    <source>
        <dbReference type="Proteomes" id="UP001168098"/>
    </source>
</evidence>
<dbReference type="InterPro" id="IPR044797">
    <property type="entry name" value="At4g06598-like"/>
</dbReference>
<evidence type="ECO:0008006" key="4">
    <source>
        <dbReference type="Google" id="ProtNLM"/>
    </source>
</evidence>
<dbReference type="PANTHER" id="PTHR46835">
    <property type="entry name" value="BASIC-LEUCINE ZIPPER (BZIP) TRANSCRIPTION FACTOR FAMILY PROTEIN-RELATED"/>
    <property type="match status" value="1"/>
</dbReference>
<dbReference type="CDD" id="cd14703">
    <property type="entry name" value="bZIP_plant_RF2"/>
    <property type="match status" value="1"/>
</dbReference>
<dbReference type="PANTHER" id="PTHR46835:SF2">
    <property type="entry name" value="BZIP TRANSCRIPTION FACTOR"/>
    <property type="match status" value="1"/>
</dbReference>
<dbReference type="Proteomes" id="UP001168098">
    <property type="component" value="Unassembled WGS sequence"/>
</dbReference>
<dbReference type="AlphaFoldDB" id="A0AA39DA50"/>
<name>A0AA39DA50_VITRO</name>
<dbReference type="GO" id="GO:0005634">
    <property type="term" value="C:nucleus"/>
    <property type="evidence" value="ECO:0007669"/>
    <property type="project" value="UniProtKB-ARBA"/>
</dbReference>
<dbReference type="GO" id="GO:0003700">
    <property type="term" value="F:DNA-binding transcription factor activity"/>
    <property type="evidence" value="ECO:0007669"/>
    <property type="project" value="InterPro"/>
</dbReference>
<feature type="region of interest" description="Disordered" evidence="1">
    <location>
        <begin position="289"/>
        <end position="316"/>
    </location>
</feature>
<feature type="compositionally biased region" description="Basic and acidic residues" evidence="1">
    <location>
        <begin position="291"/>
        <end position="300"/>
    </location>
</feature>
<organism evidence="2 3">
    <name type="scientific">Vitis rotundifolia</name>
    <name type="common">Muscadine grape</name>
    <dbReference type="NCBI Taxonomy" id="103349"/>
    <lineage>
        <taxon>Eukaryota</taxon>
        <taxon>Viridiplantae</taxon>
        <taxon>Streptophyta</taxon>
        <taxon>Embryophyta</taxon>
        <taxon>Tracheophyta</taxon>
        <taxon>Spermatophyta</taxon>
        <taxon>Magnoliopsida</taxon>
        <taxon>eudicotyledons</taxon>
        <taxon>Gunneridae</taxon>
        <taxon>Pentapetalae</taxon>
        <taxon>rosids</taxon>
        <taxon>Vitales</taxon>
        <taxon>Vitaceae</taxon>
        <taxon>Viteae</taxon>
        <taxon>Vitis</taxon>
    </lineage>
</organism>
<feature type="region of interest" description="Disordered" evidence="1">
    <location>
        <begin position="409"/>
        <end position="435"/>
    </location>
</feature>
<evidence type="ECO:0000313" key="2">
    <source>
        <dbReference type="EMBL" id="KAJ9675865.1"/>
    </source>
</evidence>
<comment type="caution">
    <text evidence="2">The sequence shown here is derived from an EMBL/GenBank/DDBJ whole genome shotgun (WGS) entry which is preliminary data.</text>
</comment>
<proteinExistence type="predicted"/>
<dbReference type="SUPFAM" id="SSF57959">
    <property type="entry name" value="Leucine zipper domain"/>
    <property type="match status" value="1"/>
</dbReference>